<feature type="region of interest" description="Disordered" evidence="1">
    <location>
        <begin position="392"/>
        <end position="452"/>
    </location>
</feature>
<dbReference type="VEuPathDB" id="FungiDB:ZTRI_16.70"/>
<feature type="region of interest" description="Disordered" evidence="1">
    <location>
        <begin position="556"/>
        <end position="598"/>
    </location>
</feature>
<evidence type="ECO:0000256" key="1">
    <source>
        <dbReference type="SAM" id="MobiDB-lite"/>
    </source>
</evidence>
<accession>F9XR94</accession>
<dbReference type="HOGENOM" id="CLU_456508_0_0_1"/>
<feature type="compositionally biased region" description="Basic and acidic residues" evidence="1">
    <location>
        <begin position="418"/>
        <end position="427"/>
    </location>
</feature>
<organism evidence="2 3">
    <name type="scientific">Zymoseptoria tritici (strain CBS 115943 / IPO323)</name>
    <name type="common">Speckled leaf blotch fungus</name>
    <name type="synonym">Septoria tritici</name>
    <dbReference type="NCBI Taxonomy" id="336722"/>
    <lineage>
        <taxon>Eukaryota</taxon>
        <taxon>Fungi</taxon>
        <taxon>Dikarya</taxon>
        <taxon>Ascomycota</taxon>
        <taxon>Pezizomycotina</taxon>
        <taxon>Dothideomycetes</taxon>
        <taxon>Dothideomycetidae</taxon>
        <taxon>Mycosphaerellales</taxon>
        <taxon>Mycosphaerellaceae</taxon>
        <taxon>Zymoseptoria</taxon>
    </lineage>
</organism>
<evidence type="ECO:0000313" key="3">
    <source>
        <dbReference type="Proteomes" id="UP000008062"/>
    </source>
</evidence>
<feature type="region of interest" description="Disordered" evidence="1">
    <location>
        <begin position="106"/>
        <end position="248"/>
    </location>
</feature>
<keyword evidence="3" id="KW-1185">Reference proteome</keyword>
<dbReference type="AlphaFoldDB" id="F9XR94"/>
<dbReference type="RefSeq" id="XP_003847274.1">
    <property type="nucleotide sequence ID" value="XM_003847226.1"/>
</dbReference>
<dbReference type="KEGG" id="ztr:MYCGRDRAFT_97753"/>
<name>F9XR94_ZYMTI</name>
<evidence type="ECO:0000313" key="2">
    <source>
        <dbReference type="EMBL" id="EGP82250.1"/>
    </source>
</evidence>
<gene>
    <name evidence="2" type="ORF">MYCGRDRAFT_97753</name>
</gene>
<dbReference type="Proteomes" id="UP000008062">
    <property type="component" value="Chromosome 16"/>
</dbReference>
<feature type="compositionally biased region" description="Polar residues" evidence="1">
    <location>
        <begin position="569"/>
        <end position="585"/>
    </location>
</feature>
<sequence length="598" mass="65645">MDDEALEKKLIYADSHRRLTYTFPNLNAATLESWHVDTASILTTASLSATSIASGVKHTLSTCAQGPLANIVPRGKSVSGITAPILTLCHHTSLIPRFSPSMAAPSVAMLEKSPSGQRPDPAINRSKETGADSIARLSRKNRKSPNKDGILFRGYGAVPPARHSQDNCESQRKAEHSIDRPAHTPRHTPIQQSADLPPRSAPVSRKPERNSDAPFKGQRAAQPGHLSRNDRHSWRDYGKSRHPGEARSEIHDLERQLDAMKLQFIYLANLVHDMDSIILTSFFNDHHGIGMSREEYLDADIELLESSALVKNKSPMNIASWNVSPRSVENNVALHLAALDLNIQRRTERTGGPADFQRVAQAINSRLAPDKRTLYKRALRENLGYVAMESRAGLPNGDSVLPQGPERVKKSSPTSKASRKDTTRSLETDTVQPGPAELSPVNDDSPPIPMDRTIAKQKPAVDLSIASPGEFGTPFQKLAHAISRKLAFDKSALRPVGTPQGGRTEGTDRESKGSTVRIPLRTFTEPPGLESKSRKETRPLLATFVTAQRRLSRFHAQWKASMRSRRSTKAATDSSGMCQNSSDGNGISDRSPLKILTY</sequence>
<dbReference type="InParanoid" id="F9XR94"/>
<dbReference type="OrthoDB" id="10506739at2759"/>
<dbReference type="EMBL" id="CM001211">
    <property type="protein sequence ID" value="EGP82250.1"/>
    <property type="molecule type" value="Genomic_DNA"/>
</dbReference>
<reference evidence="2 3" key="1">
    <citation type="journal article" date="2011" name="PLoS Genet.">
        <title>Finished genome of the fungal wheat pathogen Mycosphaerella graminicola reveals dispensome structure, chromosome plasticity, and stealth pathogenesis.</title>
        <authorList>
            <person name="Goodwin S.B."/>
            <person name="Ben M'barek S."/>
            <person name="Dhillon B."/>
            <person name="Wittenberg A.H.J."/>
            <person name="Crane C.F."/>
            <person name="Hane J.K."/>
            <person name="Foster A.J."/>
            <person name="Van der Lee T.A.J."/>
            <person name="Grimwood J."/>
            <person name="Aerts A."/>
            <person name="Antoniw J."/>
            <person name="Bailey A."/>
            <person name="Bluhm B."/>
            <person name="Bowler J."/>
            <person name="Bristow J."/>
            <person name="van der Burgt A."/>
            <person name="Canto-Canche B."/>
            <person name="Churchill A.C.L."/>
            <person name="Conde-Ferraez L."/>
            <person name="Cools H.J."/>
            <person name="Coutinho P.M."/>
            <person name="Csukai M."/>
            <person name="Dehal P."/>
            <person name="De Wit P."/>
            <person name="Donzelli B."/>
            <person name="van de Geest H.C."/>
            <person name="van Ham R.C.H.J."/>
            <person name="Hammond-Kosack K.E."/>
            <person name="Henrissat B."/>
            <person name="Kilian A."/>
            <person name="Kobayashi A.K."/>
            <person name="Koopmann E."/>
            <person name="Kourmpetis Y."/>
            <person name="Kuzniar A."/>
            <person name="Lindquist E."/>
            <person name="Lombard V."/>
            <person name="Maliepaard C."/>
            <person name="Martins N."/>
            <person name="Mehrabi R."/>
            <person name="Nap J.P.H."/>
            <person name="Ponomarenko A."/>
            <person name="Rudd J.J."/>
            <person name="Salamov A."/>
            <person name="Schmutz J."/>
            <person name="Schouten H.J."/>
            <person name="Shapiro H."/>
            <person name="Stergiopoulos I."/>
            <person name="Torriani S.F.F."/>
            <person name="Tu H."/>
            <person name="de Vries R.P."/>
            <person name="Waalwijk C."/>
            <person name="Ware S.B."/>
            <person name="Wiebenga A."/>
            <person name="Zwiers L.-H."/>
            <person name="Oliver R.P."/>
            <person name="Grigoriev I.V."/>
            <person name="Kema G.H.J."/>
        </authorList>
    </citation>
    <scope>NUCLEOTIDE SEQUENCE [LARGE SCALE GENOMIC DNA]</scope>
    <source>
        <strain evidence="3">CBS 115943 / IPO323</strain>
    </source>
</reference>
<feature type="region of interest" description="Disordered" evidence="1">
    <location>
        <begin position="492"/>
        <end position="518"/>
    </location>
</feature>
<protein>
    <submittedName>
        <fullName evidence="2">Uncharacterized protein</fullName>
    </submittedName>
</protein>
<dbReference type="GeneID" id="13399896"/>
<proteinExistence type="predicted"/>
<feature type="compositionally biased region" description="Basic and acidic residues" evidence="1">
    <location>
        <begin position="227"/>
        <end position="248"/>
    </location>
</feature>
<feature type="compositionally biased region" description="Basic and acidic residues" evidence="1">
    <location>
        <begin position="163"/>
        <end position="182"/>
    </location>
</feature>